<feature type="region of interest" description="Disordered" evidence="1">
    <location>
        <begin position="1"/>
        <end position="23"/>
    </location>
</feature>
<evidence type="ECO:0000313" key="2">
    <source>
        <dbReference type="EMBL" id="KAF8392023.1"/>
    </source>
</evidence>
<evidence type="ECO:0000256" key="1">
    <source>
        <dbReference type="SAM" id="MobiDB-lite"/>
    </source>
</evidence>
<proteinExistence type="predicted"/>
<comment type="caution">
    <text evidence="2">The sequence shown here is derived from an EMBL/GenBank/DDBJ whole genome shotgun (WGS) entry which is preliminary data.</text>
</comment>
<dbReference type="Proteomes" id="UP000655225">
    <property type="component" value="Unassembled WGS sequence"/>
</dbReference>
<protein>
    <submittedName>
        <fullName evidence="2">Uncharacterized protein</fullName>
    </submittedName>
</protein>
<reference evidence="2 3" key="1">
    <citation type="submission" date="2020-04" db="EMBL/GenBank/DDBJ databases">
        <title>Plant Genome Project.</title>
        <authorList>
            <person name="Zhang R.-G."/>
        </authorList>
    </citation>
    <scope>NUCLEOTIDE SEQUENCE [LARGE SCALE GENOMIC DNA]</scope>
    <source>
        <strain evidence="2">YNK0</strain>
        <tissue evidence="2">Leaf</tissue>
    </source>
</reference>
<dbReference type="EMBL" id="JABCRI010000016">
    <property type="protein sequence ID" value="KAF8392023.1"/>
    <property type="molecule type" value="Genomic_DNA"/>
</dbReference>
<keyword evidence="3" id="KW-1185">Reference proteome</keyword>
<name>A0A835D682_TETSI</name>
<dbReference type="AlphaFoldDB" id="A0A835D682"/>
<organism evidence="2 3">
    <name type="scientific">Tetracentron sinense</name>
    <name type="common">Spur-leaf</name>
    <dbReference type="NCBI Taxonomy" id="13715"/>
    <lineage>
        <taxon>Eukaryota</taxon>
        <taxon>Viridiplantae</taxon>
        <taxon>Streptophyta</taxon>
        <taxon>Embryophyta</taxon>
        <taxon>Tracheophyta</taxon>
        <taxon>Spermatophyta</taxon>
        <taxon>Magnoliopsida</taxon>
        <taxon>Trochodendrales</taxon>
        <taxon>Trochodendraceae</taxon>
        <taxon>Tetracentron</taxon>
    </lineage>
</organism>
<evidence type="ECO:0000313" key="3">
    <source>
        <dbReference type="Proteomes" id="UP000655225"/>
    </source>
</evidence>
<dbReference type="PANTHER" id="PTHR38382">
    <property type="entry name" value="RNA-BINDING PROTEIN"/>
    <property type="match status" value="1"/>
</dbReference>
<sequence length="255" mass="28150">MYHGSSKKREQDRMPLEPSINIGLPSLRGFGQRSIPSSLSFNSPCSFKESKANEQIKVPQKHSRISLSDFLDRKLDKTSILPKTVQGKQRPFAVLVGGGDVARSGHGRIGVKGRRGGAENDYVLDDSVFEQFKQTRTEKEDCDGSCGGVGVGGSTTNDSQESRKRRNPFEISIGGNERNTMSRHLVVLGDDPKPKQNGREESFIRSKKPRSLFNHYANGSGWWDCNMEGVDSEEVGCNEVWEGLGSTTLGGLEWN</sequence>
<feature type="region of interest" description="Disordered" evidence="1">
    <location>
        <begin position="140"/>
        <end position="176"/>
    </location>
</feature>
<accession>A0A835D682</accession>
<dbReference type="OMA" id="WDSNMEG"/>
<gene>
    <name evidence="2" type="ORF">HHK36_022363</name>
</gene>
<dbReference type="OrthoDB" id="753880at2759"/>
<dbReference type="PANTHER" id="PTHR38382:SF1">
    <property type="entry name" value="RNA-BINDING PROTEIN"/>
    <property type="match status" value="1"/>
</dbReference>